<keyword evidence="1" id="KW-0472">Membrane</keyword>
<gene>
    <name evidence="2" type="ORF">DES40_2006</name>
</gene>
<comment type="caution">
    <text evidence="2">The sequence shown here is derived from an EMBL/GenBank/DDBJ whole genome shotgun (WGS) entry which is preliminary data.</text>
</comment>
<evidence type="ECO:0000256" key="1">
    <source>
        <dbReference type="SAM" id="Phobius"/>
    </source>
</evidence>
<feature type="transmembrane region" description="Helical" evidence="1">
    <location>
        <begin position="316"/>
        <end position="339"/>
    </location>
</feature>
<feature type="transmembrane region" description="Helical" evidence="1">
    <location>
        <begin position="20"/>
        <end position="41"/>
    </location>
</feature>
<feature type="transmembrane region" description="Helical" evidence="1">
    <location>
        <begin position="110"/>
        <end position="134"/>
    </location>
</feature>
<organism evidence="2 3">
    <name type="scientific">Litorimonas taeanensis</name>
    <dbReference type="NCBI Taxonomy" id="568099"/>
    <lineage>
        <taxon>Bacteria</taxon>
        <taxon>Pseudomonadati</taxon>
        <taxon>Pseudomonadota</taxon>
        <taxon>Alphaproteobacteria</taxon>
        <taxon>Maricaulales</taxon>
        <taxon>Robiginitomaculaceae</taxon>
    </lineage>
</organism>
<protein>
    <recommendedName>
        <fullName evidence="4">Peptidase M1 membrane alanine aminopeptidase domain-containing protein</fullName>
    </recommendedName>
</protein>
<feature type="transmembrane region" description="Helical" evidence="1">
    <location>
        <begin position="359"/>
        <end position="376"/>
    </location>
</feature>
<name>A0A420WDW4_9PROT</name>
<feature type="transmembrane region" description="Helical" evidence="1">
    <location>
        <begin position="146"/>
        <end position="166"/>
    </location>
</feature>
<feature type="transmembrane region" description="Helical" evidence="1">
    <location>
        <begin position="178"/>
        <end position="197"/>
    </location>
</feature>
<keyword evidence="3" id="KW-1185">Reference proteome</keyword>
<keyword evidence="1" id="KW-1133">Transmembrane helix</keyword>
<reference evidence="2 3" key="1">
    <citation type="submission" date="2018-10" db="EMBL/GenBank/DDBJ databases">
        <title>Genomic Encyclopedia of Type Strains, Phase IV (KMG-IV): sequencing the most valuable type-strain genomes for metagenomic binning, comparative biology and taxonomic classification.</title>
        <authorList>
            <person name="Goeker M."/>
        </authorList>
    </citation>
    <scope>NUCLEOTIDE SEQUENCE [LARGE SCALE GENOMIC DNA]</scope>
    <source>
        <strain evidence="2 3">DSM 22008</strain>
    </source>
</reference>
<feature type="transmembrane region" description="Helical" evidence="1">
    <location>
        <begin position="61"/>
        <end position="81"/>
    </location>
</feature>
<feature type="transmembrane region" description="Helical" evidence="1">
    <location>
        <begin position="561"/>
        <end position="585"/>
    </location>
</feature>
<dbReference type="Proteomes" id="UP000282211">
    <property type="component" value="Unassembled WGS sequence"/>
</dbReference>
<accession>A0A420WDW4</accession>
<feature type="transmembrane region" description="Helical" evidence="1">
    <location>
        <begin position="439"/>
        <end position="461"/>
    </location>
</feature>
<dbReference type="AlphaFoldDB" id="A0A420WDW4"/>
<evidence type="ECO:0000313" key="2">
    <source>
        <dbReference type="EMBL" id="RKQ69207.1"/>
    </source>
</evidence>
<dbReference type="InParanoid" id="A0A420WDW4"/>
<feature type="transmembrane region" description="Helical" evidence="1">
    <location>
        <begin position="522"/>
        <end position="540"/>
    </location>
</feature>
<evidence type="ECO:0008006" key="4">
    <source>
        <dbReference type="Google" id="ProtNLM"/>
    </source>
</evidence>
<feature type="transmembrane region" description="Helical" evidence="1">
    <location>
        <begin position="468"/>
        <end position="486"/>
    </location>
</feature>
<dbReference type="Gene3D" id="1.10.390.10">
    <property type="entry name" value="Neutral Protease Domain 2"/>
    <property type="match status" value="1"/>
</dbReference>
<dbReference type="OrthoDB" id="100605at2"/>
<evidence type="ECO:0000313" key="3">
    <source>
        <dbReference type="Proteomes" id="UP000282211"/>
    </source>
</evidence>
<dbReference type="InterPro" id="IPR027268">
    <property type="entry name" value="Peptidase_M4/M1_CTD_sf"/>
</dbReference>
<dbReference type="SUPFAM" id="SSF55486">
    <property type="entry name" value="Metalloproteases ('zincins'), catalytic domain"/>
    <property type="match status" value="1"/>
</dbReference>
<feature type="transmembrane region" description="Helical" evidence="1">
    <location>
        <begin position="402"/>
        <end position="427"/>
    </location>
</feature>
<feature type="transmembrane region" description="Helical" evidence="1">
    <location>
        <begin position="244"/>
        <end position="261"/>
    </location>
</feature>
<proteinExistence type="predicted"/>
<keyword evidence="1" id="KW-0812">Transmembrane</keyword>
<dbReference type="RefSeq" id="WP_121101511.1">
    <property type="nucleotide sequence ID" value="NZ_RBII01000002.1"/>
</dbReference>
<dbReference type="EMBL" id="RBII01000002">
    <property type="protein sequence ID" value="RKQ69207.1"/>
    <property type="molecule type" value="Genomic_DNA"/>
</dbReference>
<sequence length="1219" mass="136309">MFTQLLKFELSLQMRQAGFWIALAAMLIMGFLFSSFDFLVLSTEGGAKIKNNGAIPLAGTVSFISIFSMFFGAVFAVAGVMRDDNHKMLELVHSTPIKTWEMISTRMMGVFNATVLCLMAMVVGMMMGGFAPWVDDETFGPFRILYYLHPTFIFIFVNSLFVAGFYTSIAVFTRSKMLVYVSVVGLLAFYLSAGLVTSNAPEWLSSLLDPFGTTALANEVQFWPAAEQNTRLTPVLGYVGWNRLAWGGLGLGLFIASYFFSSRGIVSRKTKSHKDDYVPTGKLELLPIEPRFGLMPDLASFWKRFKFEYATTIKSTAFLILIGIAIVIFGVALAASIYITPQKQLFTSMRMVDLALGSLFLPMIIVMVFFGGEIMWRDRVAGMHKILDATPVRDWVLLAAKWLSLVAAVFTVMAAGTVASMIVQLGLTKGEVPMVGSTFFRIGLFSFGLLFTFQTLFAMFVQNFAPNRIFGMFAAAGALVFVLFVLPQFPFFHPMMAYGAVGPGNYSEMAGFSSVLRATWFGLYWAGLILFLAVISIWIWRRGLQAGLLLRLKGLFKRVTPITGVVAGLALAVFIGSGVHIYGAYKNGEFRNQKAQEKRAVAYEKLLKPLLEAKEPLPKIIAVEADVQFYPSQQEAIVKGQYVLENKTGKPITRLFISPPTGHEEDVLELTLSGARYDTDSQLSQDLAQYDRRVYIFDTPLAAGDTATLNFETFFHAPRLGDGSIIRKNGTFVNNFSTMPQIGLSDAGFLTNPDKRRKYELGERKKAAKRTDGAARQRNLFGAAADYVDFKAQVCTDAGQIPIAPGKFEGETIEGDRVCRRYEAINPILNFFSFLSADYQVAEDVWENPNGEDVELKIYFNEGHDYNVDLILQAMKDAFDTYTVTYGPYQYAQLRVMEFPYQSFAQAFAGTVPFSENIGFTMDPGDPDDNKDIDFATYVTLHEIGHQWFAHQVVPADTLGSSFVSEGLTENASIVAYRNKFGYQKMRRMLETRSIEGVAGYLIGRTAERDNEPPLAKSEGQQYLHYAKASWVFWGLGYMIGEDTLQGAMRKLVEDYGGTGAPYVTSLDVVAYLKAAAGPDYEQLIDDYFERITFWDLKFREEDIQVQAEGEGYRVTLPLYVDKKIASEEDGEETSVTEIDGEVLNEWLEIGFYTEDPKDKLGDDWMALERIRVSEKESTVSFLVPEKPTHVLLDPRRLLIERNVKDNVKSPRSKLVSAE</sequence>